<comment type="subcellular location">
    <subcellularLocation>
        <location evidence="1">Membrane</location>
        <topology evidence="1">Multi-pass membrane protein</topology>
    </subcellularLocation>
</comment>
<dbReference type="EMBL" id="LGRX02016849">
    <property type="protein sequence ID" value="KAK3261519.1"/>
    <property type="molecule type" value="Genomic_DNA"/>
</dbReference>
<evidence type="ECO:0000313" key="9">
    <source>
        <dbReference type="Proteomes" id="UP001190700"/>
    </source>
</evidence>
<evidence type="ECO:0000313" key="8">
    <source>
        <dbReference type="EMBL" id="KAK3261519.1"/>
    </source>
</evidence>
<evidence type="ECO:0000256" key="5">
    <source>
        <dbReference type="SAM" id="MobiDB-lite"/>
    </source>
</evidence>
<keyword evidence="2 6" id="KW-0812">Transmembrane</keyword>
<evidence type="ECO:0000256" key="2">
    <source>
        <dbReference type="ARBA" id="ARBA00022692"/>
    </source>
</evidence>
<proteinExistence type="predicted"/>
<dbReference type="InterPro" id="IPR013122">
    <property type="entry name" value="PKD1_2_channel"/>
</dbReference>
<dbReference type="Gene3D" id="1.10.287.70">
    <property type="match status" value="1"/>
</dbReference>
<dbReference type="AlphaFoldDB" id="A0AAE0FKS4"/>
<dbReference type="PANTHER" id="PTHR10877:SF183">
    <property type="entry name" value="AT14535P-RELATED"/>
    <property type="match status" value="1"/>
</dbReference>
<keyword evidence="4 6" id="KW-0472">Membrane</keyword>
<dbReference type="Proteomes" id="UP001190700">
    <property type="component" value="Unassembled WGS sequence"/>
</dbReference>
<dbReference type="PROSITE" id="PS51257">
    <property type="entry name" value="PROKAR_LIPOPROTEIN"/>
    <property type="match status" value="1"/>
</dbReference>
<feature type="transmembrane region" description="Helical" evidence="6">
    <location>
        <begin position="248"/>
        <end position="270"/>
    </location>
</feature>
<sequence>MEALRTRWHENRADIVRIVLEVAVLLLFFSSSCSELRDLIEMKRTTGSVLPYFTDLFNVIDITAILLLFSTICIYVVLLVKMDGFNLAVRYHIYESLTGTDEFGEHVNWLQLHDDGRYLSEFSEKLDYFTEMMELKKMYHFYTALVIVTTLLRVLKLMDFHPDIGMITRTVRQGGTDLINFMGLLVTIMLIYAIMGYILFGNTVERFNRLDYSLLTCFAMMIGDTAFSEDIPNLEGKVAQSTGSIFFYSFMTLVFLFLFSAFIAIIVSALEDVKRENIGEPKSDLITDFTDLAHYYGHTLAANGMGLLRRLNVHTWFPWLSTVTEDKLYMQLNQWNANIQGASAPLDSPRRKGSGEHCDVCNGVSGAREISLSLAEYSCRGPGASEVNVAVDEVLESAELPASPSEAVEELAGRTEVHDILLALTKRYGMHVLQPNTWRTVNSNSNLFEVKVEELSEESKAPPPDDALPPAAQLTGEEEHKVSQLTKKVMRQIGFDEETVARLILETMQKAQEQQALQARPTSLPQPRSEAVVQREGRSGGAAEGVAVVQREVRSGGAARGAQRSLRRWVMPGAQLQEVMAPETPCYEEVALGEGKAEHYRRRGASRRQTIQQMSAAEGSALRLRHSRSASGDGGKSPDHSPAASEVQEVLVGESPGRAPALQTDLRATRGMNASQEVDNRASARTIETEQVHIPADAVPSIQEKAVLTDSKSISMRRTDQWLNSIERSSLRHSRSARAVSGRPPDPSLVASKESPGQAPALQTDLRETQRDTAAGSKIAQGQHRHRQHSNDEAPISDAEYDREEDGDNTGRSKEDDGSGPNWFSSFIGV</sequence>
<name>A0AAE0FKS4_9CHLO</name>
<evidence type="ECO:0000256" key="4">
    <source>
        <dbReference type="ARBA" id="ARBA00023136"/>
    </source>
</evidence>
<organism evidence="8 9">
    <name type="scientific">Cymbomonas tetramitiformis</name>
    <dbReference type="NCBI Taxonomy" id="36881"/>
    <lineage>
        <taxon>Eukaryota</taxon>
        <taxon>Viridiplantae</taxon>
        <taxon>Chlorophyta</taxon>
        <taxon>Pyramimonadophyceae</taxon>
        <taxon>Pyramimonadales</taxon>
        <taxon>Pyramimonadaceae</taxon>
        <taxon>Cymbomonas</taxon>
    </lineage>
</organism>
<feature type="region of interest" description="Disordered" evidence="5">
    <location>
        <begin position="664"/>
        <end position="683"/>
    </location>
</feature>
<feature type="region of interest" description="Disordered" evidence="5">
    <location>
        <begin position="729"/>
        <end position="830"/>
    </location>
</feature>
<dbReference type="InterPro" id="IPR051223">
    <property type="entry name" value="Polycystin"/>
</dbReference>
<feature type="transmembrane region" description="Helical" evidence="6">
    <location>
        <begin position="57"/>
        <end position="80"/>
    </location>
</feature>
<accession>A0AAE0FKS4</accession>
<evidence type="ECO:0000256" key="6">
    <source>
        <dbReference type="SAM" id="Phobius"/>
    </source>
</evidence>
<feature type="compositionally biased region" description="Acidic residues" evidence="5">
    <location>
        <begin position="799"/>
        <end position="808"/>
    </location>
</feature>
<comment type="caution">
    <text evidence="8">The sequence shown here is derived from an EMBL/GenBank/DDBJ whole genome shotgun (WGS) entry which is preliminary data.</text>
</comment>
<evidence type="ECO:0000256" key="3">
    <source>
        <dbReference type="ARBA" id="ARBA00022989"/>
    </source>
</evidence>
<dbReference type="Pfam" id="PF08016">
    <property type="entry name" value="PKD_channel"/>
    <property type="match status" value="1"/>
</dbReference>
<feature type="region of interest" description="Disordered" evidence="5">
    <location>
        <begin position="453"/>
        <end position="481"/>
    </location>
</feature>
<evidence type="ECO:0000256" key="1">
    <source>
        <dbReference type="ARBA" id="ARBA00004141"/>
    </source>
</evidence>
<feature type="transmembrane region" description="Helical" evidence="6">
    <location>
        <begin position="178"/>
        <end position="200"/>
    </location>
</feature>
<keyword evidence="3 6" id="KW-1133">Transmembrane helix</keyword>
<feature type="domain" description="Polycystin cation channel PKD1/PKD2" evidence="7">
    <location>
        <begin position="129"/>
        <end position="271"/>
    </location>
</feature>
<dbReference type="GO" id="GO:0016020">
    <property type="term" value="C:membrane"/>
    <property type="evidence" value="ECO:0007669"/>
    <property type="project" value="UniProtKB-SubCell"/>
</dbReference>
<gene>
    <name evidence="8" type="ORF">CYMTET_29575</name>
</gene>
<reference evidence="8 9" key="1">
    <citation type="journal article" date="2015" name="Genome Biol. Evol.">
        <title>Comparative Genomics of a Bacterivorous Green Alga Reveals Evolutionary Causalities and Consequences of Phago-Mixotrophic Mode of Nutrition.</title>
        <authorList>
            <person name="Burns J.A."/>
            <person name="Paasch A."/>
            <person name="Narechania A."/>
            <person name="Kim E."/>
        </authorList>
    </citation>
    <scope>NUCLEOTIDE SEQUENCE [LARGE SCALE GENOMIC DNA]</scope>
    <source>
        <strain evidence="8 9">PLY_AMNH</strain>
    </source>
</reference>
<feature type="region of interest" description="Disordered" evidence="5">
    <location>
        <begin position="597"/>
        <end position="645"/>
    </location>
</feature>
<evidence type="ECO:0000259" key="7">
    <source>
        <dbReference type="Pfam" id="PF08016"/>
    </source>
</evidence>
<protein>
    <recommendedName>
        <fullName evidence="7">Polycystin cation channel PKD1/PKD2 domain-containing protein</fullName>
    </recommendedName>
</protein>
<feature type="transmembrane region" description="Helical" evidence="6">
    <location>
        <begin position="139"/>
        <end position="158"/>
    </location>
</feature>
<dbReference type="PANTHER" id="PTHR10877">
    <property type="entry name" value="POLYCYSTIN FAMILY MEMBER"/>
    <property type="match status" value="1"/>
</dbReference>
<keyword evidence="9" id="KW-1185">Reference proteome</keyword>